<keyword evidence="3" id="KW-1185">Reference proteome</keyword>
<reference evidence="2" key="1">
    <citation type="journal article" date="2022" name="bioRxiv">
        <title>Sequencing and chromosome-scale assembly of the giantPleurodeles waltlgenome.</title>
        <authorList>
            <person name="Brown T."/>
            <person name="Elewa A."/>
            <person name="Iarovenko S."/>
            <person name="Subramanian E."/>
            <person name="Araus A.J."/>
            <person name="Petzold A."/>
            <person name="Susuki M."/>
            <person name="Suzuki K.-i.T."/>
            <person name="Hayashi T."/>
            <person name="Toyoda A."/>
            <person name="Oliveira C."/>
            <person name="Osipova E."/>
            <person name="Leigh N.D."/>
            <person name="Simon A."/>
            <person name="Yun M.H."/>
        </authorList>
    </citation>
    <scope>NUCLEOTIDE SEQUENCE</scope>
    <source>
        <strain evidence="2">20211129_DDA</strain>
        <tissue evidence="2">Liver</tissue>
    </source>
</reference>
<sequence>MGGRGHHHNASLRGGPNRVCIAHPQTPGCVAIFRALNIGVAASAPACPSNGLRLSLCPSDRWSRLLAAMLALVQSTEALCCPDTIRERHRSDFHLRRVASRAASDLRCAGPSPAHSSTPNRDQPDELSTPQPQD</sequence>
<dbReference type="EMBL" id="JANPWB010000010">
    <property type="protein sequence ID" value="KAJ1144387.1"/>
    <property type="molecule type" value="Genomic_DNA"/>
</dbReference>
<name>A0AAV7QV34_PLEWA</name>
<feature type="region of interest" description="Disordered" evidence="1">
    <location>
        <begin position="102"/>
        <end position="134"/>
    </location>
</feature>
<gene>
    <name evidence="2" type="ORF">NDU88_010686</name>
</gene>
<accession>A0AAV7QV34</accession>
<evidence type="ECO:0000313" key="3">
    <source>
        <dbReference type="Proteomes" id="UP001066276"/>
    </source>
</evidence>
<comment type="caution">
    <text evidence="2">The sequence shown here is derived from an EMBL/GenBank/DDBJ whole genome shotgun (WGS) entry which is preliminary data.</text>
</comment>
<organism evidence="2 3">
    <name type="scientific">Pleurodeles waltl</name>
    <name type="common">Iberian ribbed newt</name>
    <dbReference type="NCBI Taxonomy" id="8319"/>
    <lineage>
        <taxon>Eukaryota</taxon>
        <taxon>Metazoa</taxon>
        <taxon>Chordata</taxon>
        <taxon>Craniata</taxon>
        <taxon>Vertebrata</taxon>
        <taxon>Euteleostomi</taxon>
        <taxon>Amphibia</taxon>
        <taxon>Batrachia</taxon>
        <taxon>Caudata</taxon>
        <taxon>Salamandroidea</taxon>
        <taxon>Salamandridae</taxon>
        <taxon>Pleurodelinae</taxon>
        <taxon>Pleurodeles</taxon>
    </lineage>
</organism>
<dbReference type="AlphaFoldDB" id="A0AAV7QV34"/>
<protein>
    <submittedName>
        <fullName evidence="2">Uncharacterized protein</fullName>
    </submittedName>
</protein>
<feature type="compositionally biased region" description="Polar residues" evidence="1">
    <location>
        <begin position="114"/>
        <end position="134"/>
    </location>
</feature>
<evidence type="ECO:0000313" key="2">
    <source>
        <dbReference type="EMBL" id="KAJ1144387.1"/>
    </source>
</evidence>
<evidence type="ECO:0000256" key="1">
    <source>
        <dbReference type="SAM" id="MobiDB-lite"/>
    </source>
</evidence>
<dbReference type="Proteomes" id="UP001066276">
    <property type="component" value="Chromosome 6"/>
</dbReference>
<proteinExistence type="predicted"/>